<evidence type="ECO:0000256" key="1">
    <source>
        <dbReference type="SAM" id="MobiDB-lite"/>
    </source>
</evidence>
<accession>A3ZYI1</accession>
<organism evidence="3 4">
    <name type="scientific">Blastopirellula marina DSM 3645</name>
    <dbReference type="NCBI Taxonomy" id="314230"/>
    <lineage>
        <taxon>Bacteria</taxon>
        <taxon>Pseudomonadati</taxon>
        <taxon>Planctomycetota</taxon>
        <taxon>Planctomycetia</taxon>
        <taxon>Pirellulales</taxon>
        <taxon>Pirellulaceae</taxon>
        <taxon>Blastopirellula</taxon>
    </lineage>
</organism>
<dbReference type="HOGENOM" id="CLU_337624_0_0_0"/>
<dbReference type="Gene3D" id="2.60.40.10">
    <property type="entry name" value="Immunoglobulins"/>
    <property type="match status" value="2"/>
</dbReference>
<dbReference type="EMBL" id="AANZ01000021">
    <property type="protein sequence ID" value="EAQ78431.1"/>
    <property type="molecule type" value="Genomic_DNA"/>
</dbReference>
<reference evidence="3 4" key="1">
    <citation type="submission" date="2006-02" db="EMBL/GenBank/DDBJ databases">
        <authorList>
            <person name="Amann R."/>
            <person name="Ferriera S."/>
            <person name="Johnson J."/>
            <person name="Kravitz S."/>
            <person name="Halpern A."/>
            <person name="Remington K."/>
            <person name="Beeson K."/>
            <person name="Tran B."/>
            <person name="Rogers Y.-H."/>
            <person name="Friedman R."/>
            <person name="Venter J.C."/>
        </authorList>
    </citation>
    <scope>NUCLEOTIDE SEQUENCE [LARGE SCALE GENOMIC DNA]</scope>
    <source>
        <strain evidence="3 4">DSM 3645</strain>
    </source>
</reference>
<gene>
    <name evidence="3" type="ORF">DSM3645_07061</name>
</gene>
<dbReference type="PANTHER" id="PTHR34819:SF5">
    <property type="entry name" value="CONSERVED REPEAT DOMAIN PROTEIN"/>
    <property type="match status" value="1"/>
</dbReference>
<sequence>MIALLVSLGGSGCTSVRVPAIDPTGRSIFTCNQSTSLTGPADALPKPAYAAPPTPGPCNVPGVAVSTPLPKPPKGAIEPEKSLSLSPSRVVAPVGTEVVLVAGLNGDECCLTQGGRPIKWMLSQDSVGHFSEVGGRDTTTRFASFGGEQGIISPVYAVGRTQLCDQTVDRGTEIPGDDVRVLRGQNWISVSSSSPGTSRVTALATKLENWPARQRVATVEWIDAQWQLPTSAFQRAGERAFLTTTVTSQTTNSPLDSWIVKYELIDGAAAGFIVNGVVATTPAVEVTTDSTGRATAEIAPASRDQPGVARVRITVIRPAHARFGTSERLTLASGDATVTWSAPQLSAEIAGPAVAEIDSTATYDLVISNQGDVPASNVVAFITLPPGVRFAQSSLQPTERGNDIQWSIGTLEARGYRRIQLVCNVTGAGDHRICLNASADGELRHSSCTNTQVASNNISVQINSPQSITNGSQFDTIITIRNNGTNPLTNLVLRDEFSTGLEHISGVGNMIATNPVSLAPGQTINETLTFQAVGTGRQCHRMTVTADGETPVLREACVEIAPPAAQPNYNLTFVASDPLATPGQTVQSVPQGADVLFTLRLENIGSTPLTAVRVDINYDANLTGLEATQNSDNTELRTVKWRYDNGIAPGQSAELRLLCRADELSQAACARATVSTGETQPQTKQYCVQITPPTTRPQEQPPAVNPNGGNNTPPATQQGKLTAKIASLQGDVNIGATIKYVLYVKNDPPMADENVQVTLRLSPGLNFKSVVLKDGAIGRPQSNPANNSVILPAIKYLPPNATLEFEIEAVATTAGPQTIVAEATSARARELATSQETTNAFPN</sequence>
<dbReference type="InterPro" id="IPR001434">
    <property type="entry name" value="OmcB-like_DUF11"/>
</dbReference>
<proteinExistence type="predicted"/>
<feature type="domain" description="DUF11" evidence="2">
    <location>
        <begin position="353"/>
        <end position="437"/>
    </location>
</feature>
<evidence type="ECO:0000313" key="4">
    <source>
        <dbReference type="Proteomes" id="UP000004358"/>
    </source>
</evidence>
<evidence type="ECO:0000259" key="2">
    <source>
        <dbReference type="Pfam" id="PF01345"/>
    </source>
</evidence>
<dbReference type="Pfam" id="PF01345">
    <property type="entry name" value="DUF11"/>
    <property type="match status" value="1"/>
</dbReference>
<dbReference type="NCBIfam" id="TIGR01451">
    <property type="entry name" value="B_ant_repeat"/>
    <property type="match status" value="2"/>
</dbReference>
<protein>
    <recommendedName>
        <fullName evidence="2">DUF11 domain-containing protein</fullName>
    </recommendedName>
</protein>
<dbReference type="AlphaFoldDB" id="A3ZYI1"/>
<dbReference type="PANTHER" id="PTHR34819">
    <property type="entry name" value="LARGE CYSTEINE-RICH PERIPLASMIC PROTEIN OMCB"/>
    <property type="match status" value="1"/>
</dbReference>
<name>A3ZYI1_9BACT</name>
<feature type="compositionally biased region" description="Low complexity" evidence="1">
    <location>
        <begin position="705"/>
        <end position="716"/>
    </location>
</feature>
<comment type="caution">
    <text evidence="3">The sequence shown here is derived from an EMBL/GenBank/DDBJ whole genome shotgun (WGS) entry which is preliminary data.</text>
</comment>
<dbReference type="eggNOG" id="COG1361">
    <property type="taxonomic scope" value="Bacteria"/>
</dbReference>
<dbReference type="InterPro" id="IPR047589">
    <property type="entry name" value="DUF11_rpt"/>
</dbReference>
<dbReference type="STRING" id="314230.DSM3645_07061"/>
<dbReference type="InterPro" id="IPR013783">
    <property type="entry name" value="Ig-like_fold"/>
</dbReference>
<feature type="region of interest" description="Disordered" evidence="1">
    <location>
        <begin position="692"/>
        <end position="717"/>
    </location>
</feature>
<evidence type="ECO:0000313" key="3">
    <source>
        <dbReference type="EMBL" id="EAQ78431.1"/>
    </source>
</evidence>
<dbReference type="InterPro" id="IPR051172">
    <property type="entry name" value="Chlamydia_OmcB"/>
</dbReference>
<dbReference type="Proteomes" id="UP000004358">
    <property type="component" value="Unassembled WGS sequence"/>
</dbReference>